<organism evidence="2 3">
    <name type="scientific">Venturia effusa</name>
    <dbReference type="NCBI Taxonomy" id="50376"/>
    <lineage>
        <taxon>Eukaryota</taxon>
        <taxon>Fungi</taxon>
        <taxon>Dikarya</taxon>
        <taxon>Ascomycota</taxon>
        <taxon>Pezizomycotina</taxon>
        <taxon>Dothideomycetes</taxon>
        <taxon>Pleosporomycetidae</taxon>
        <taxon>Venturiales</taxon>
        <taxon>Venturiaceae</taxon>
        <taxon>Venturia</taxon>
    </lineage>
</organism>
<dbReference type="EMBL" id="CP042197">
    <property type="protein sequence ID" value="QDS75704.1"/>
    <property type="molecule type" value="Genomic_DNA"/>
</dbReference>
<keyword evidence="3" id="KW-1185">Reference proteome</keyword>
<accession>A0A517LJ85</accession>
<dbReference type="AlphaFoldDB" id="A0A517LJ85"/>
<name>A0A517LJ85_9PEZI</name>
<protein>
    <submittedName>
        <fullName evidence="2">Uncharacterized protein</fullName>
    </submittedName>
</protein>
<gene>
    <name evidence="2" type="ORF">FKW77_007930</name>
</gene>
<evidence type="ECO:0000313" key="2">
    <source>
        <dbReference type="EMBL" id="QDS75704.1"/>
    </source>
</evidence>
<reference evidence="2 3" key="1">
    <citation type="submission" date="2019-07" db="EMBL/GenBank/DDBJ databases">
        <title>Finished genome of Venturia effusa.</title>
        <authorList>
            <person name="Young C.A."/>
            <person name="Cox M.P."/>
            <person name="Ganley A.R.D."/>
            <person name="David W.J."/>
        </authorList>
    </citation>
    <scope>NUCLEOTIDE SEQUENCE [LARGE SCALE GENOMIC DNA]</scope>
    <source>
        <strain evidence="3">albino</strain>
    </source>
</reference>
<feature type="compositionally biased region" description="Basic and acidic residues" evidence="1">
    <location>
        <begin position="105"/>
        <end position="119"/>
    </location>
</feature>
<feature type="region of interest" description="Disordered" evidence="1">
    <location>
        <begin position="105"/>
        <end position="126"/>
    </location>
</feature>
<evidence type="ECO:0000256" key="1">
    <source>
        <dbReference type="SAM" id="MobiDB-lite"/>
    </source>
</evidence>
<evidence type="ECO:0000313" key="3">
    <source>
        <dbReference type="Proteomes" id="UP000316270"/>
    </source>
</evidence>
<sequence>MASSKQGSSTVDRFPSHERIHIYAAASEIDLTRGFCKDGPLSFDITGHQDPKVYPTELHYIWEVKCCHECVRRLSFDWVAVTEGFPMPAEDKQWLRKLREQEHQDKLAAEASKRGREDSSVAMDID</sequence>
<proteinExistence type="predicted"/>
<dbReference type="Proteomes" id="UP000316270">
    <property type="component" value="Chromosome 13"/>
</dbReference>